<feature type="domain" description="Transcription regulator PadR N-terminal" evidence="1">
    <location>
        <begin position="16"/>
        <end position="83"/>
    </location>
</feature>
<proteinExistence type="predicted"/>
<comment type="caution">
    <text evidence="2">The sequence shown here is derived from an EMBL/GenBank/DDBJ whole genome shotgun (WGS) entry which is preliminary data.</text>
</comment>
<evidence type="ECO:0000313" key="3">
    <source>
        <dbReference type="Proteomes" id="UP000468581"/>
    </source>
</evidence>
<sequence length="114" mass="13051">MQTKKEFLSGTLTTIILSLLKEQGKMYGYEICQLTKKRTNNEIVLTMGAIYPALHKLEKKGYICSSKAEFNGRMRKYYSLNPESSPEIKDQIESLLHFSNHLISILQPAINPNK</sequence>
<organism evidence="2 3">
    <name type="scientific">Leptobacterium flavescens</name>
    <dbReference type="NCBI Taxonomy" id="472055"/>
    <lineage>
        <taxon>Bacteria</taxon>
        <taxon>Pseudomonadati</taxon>
        <taxon>Bacteroidota</taxon>
        <taxon>Flavobacteriia</taxon>
        <taxon>Flavobacteriales</taxon>
        <taxon>Flavobacteriaceae</taxon>
        <taxon>Leptobacterium</taxon>
    </lineage>
</organism>
<accession>A0A6P0UL00</accession>
<dbReference type="Proteomes" id="UP000468581">
    <property type="component" value="Unassembled WGS sequence"/>
</dbReference>
<dbReference type="InterPro" id="IPR036390">
    <property type="entry name" value="WH_DNA-bd_sf"/>
</dbReference>
<dbReference type="Pfam" id="PF03551">
    <property type="entry name" value="PadR"/>
    <property type="match status" value="1"/>
</dbReference>
<keyword evidence="3" id="KW-1185">Reference proteome</keyword>
<dbReference type="InterPro" id="IPR052509">
    <property type="entry name" value="Metal_resp_DNA-bind_regulator"/>
</dbReference>
<dbReference type="Gene3D" id="1.10.10.10">
    <property type="entry name" value="Winged helix-like DNA-binding domain superfamily/Winged helix DNA-binding domain"/>
    <property type="match status" value="1"/>
</dbReference>
<evidence type="ECO:0000313" key="2">
    <source>
        <dbReference type="EMBL" id="NER13647.1"/>
    </source>
</evidence>
<dbReference type="EMBL" id="JAABOO010000002">
    <property type="protein sequence ID" value="NER13647.1"/>
    <property type="molecule type" value="Genomic_DNA"/>
</dbReference>
<dbReference type="SUPFAM" id="SSF46785">
    <property type="entry name" value="Winged helix' DNA-binding domain"/>
    <property type="match status" value="1"/>
</dbReference>
<reference evidence="2 3" key="1">
    <citation type="submission" date="2020-01" db="EMBL/GenBank/DDBJ databases">
        <title>Leptobacterium flavescens.</title>
        <authorList>
            <person name="Wang G."/>
        </authorList>
    </citation>
    <scope>NUCLEOTIDE SEQUENCE [LARGE SCALE GENOMIC DNA]</scope>
    <source>
        <strain evidence="2 3">KCTC 22160</strain>
    </source>
</reference>
<dbReference type="RefSeq" id="WP_163606719.1">
    <property type="nucleotide sequence ID" value="NZ_JAABOO010000002.1"/>
</dbReference>
<protein>
    <submittedName>
        <fullName evidence="2">PadR family transcriptional regulator</fullName>
    </submittedName>
</protein>
<dbReference type="InterPro" id="IPR005149">
    <property type="entry name" value="Tscrpt_reg_PadR_N"/>
</dbReference>
<name>A0A6P0UL00_9FLAO</name>
<gene>
    <name evidence="2" type="ORF">GWK08_09375</name>
</gene>
<evidence type="ECO:0000259" key="1">
    <source>
        <dbReference type="Pfam" id="PF03551"/>
    </source>
</evidence>
<dbReference type="InterPro" id="IPR036388">
    <property type="entry name" value="WH-like_DNA-bd_sf"/>
</dbReference>
<dbReference type="AlphaFoldDB" id="A0A6P0UL00"/>
<dbReference type="PANTHER" id="PTHR33169:SF14">
    <property type="entry name" value="TRANSCRIPTIONAL REGULATOR RV3488"/>
    <property type="match status" value="1"/>
</dbReference>
<dbReference type="PANTHER" id="PTHR33169">
    <property type="entry name" value="PADR-FAMILY TRANSCRIPTIONAL REGULATOR"/>
    <property type="match status" value="1"/>
</dbReference>